<keyword evidence="1" id="KW-0732">Signal</keyword>
<proteinExistence type="predicted"/>
<evidence type="ECO:0000256" key="1">
    <source>
        <dbReference type="SAM" id="SignalP"/>
    </source>
</evidence>
<dbReference type="EMBL" id="CP011253">
    <property type="protein sequence ID" value="AKC68954.1"/>
    <property type="molecule type" value="Genomic_DNA"/>
</dbReference>
<reference evidence="2" key="1">
    <citation type="submission" date="2016-06" db="EMBL/GenBank/DDBJ databases">
        <title>Pandoraea oxalativorans DSM 23570 Genome Sequencing.</title>
        <authorList>
            <person name="Ee R."/>
            <person name="Lim Y.-L."/>
            <person name="Yong D."/>
            <person name="Yin W.-F."/>
            <person name="Chan K.-G."/>
        </authorList>
    </citation>
    <scope>NUCLEOTIDE SEQUENCE</scope>
    <source>
        <strain evidence="2">DSM 23570</strain>
    </source>
</reference>
<organism evidence="2 3">
    <name type="scientific">Pandoraea oxalativorans</name>
    <dbReference type="NCBI Taxonomy" id="573737"/>
    <lineage>
        <taxon>Bacteria</taxon>
        <taxon>Pseudomonadati</taxon>
        <taxon>Pseudomonadota</taxon>
        <taxon>Betaproteobacteria</taxon>
        <taxon>Burkholderiales</taxon>
        <taxon>Burkholderiaceae</taxon>
        <taxon>Pandoraea</taxon>
    </lineage>
</organism>
<dbReference type="Proteomes" id="UP000035050">
    <property type="component" value="Chromosome"/>
</dbReference>
<sequence length="137" mass="14615">MSLIHFSRARSLALGTALVVGAALAAPAFAASNLSFMGNSPLAYWKQRDTASFAKAARTVLVEKQDNETTDWTNAGTGNTVAIAAQITPTNTHKDGERTCRDLVVLLTAKGQEVTLKLPACKASDKAEWKLQKRGTP</sequence>
<evidence type="ECO:0000313" key="2">
    <source>
        <dbReference type="EMBL" id="AKC68954.1"/>
    </source>
</evidence>
<feature type="chain" id="PRO_5002412607" description="Surface antigen domain-containing protein" evidence="1">
    <location>
        <begin position="26"/>
        <end position="137"/>
    </location>
</feature>
<dbReference type="KEGG" id="pox:MB84_04965"/>
<gene>
    <name evidence="2" type="ORF">MB84_04965</name>
</gene>
<dbReference type="AlphaFoldDB" id="A0A0E3U590"/>
<protein>
    <recommendedName>
        <fullName evidence="4">Surface antigen domain-containing protein</fullName>
    </recommendedName>
</protein>
<dbReference type="RefSeq" id="WP_046290308.1">
    <property type="nucleotide sequence ID" value="NZ_CP011253.3"/>
</dbReference>
<dbReference type="PATRIC" id="fig|573737.6.peg.1798"/>
<feature type="signal peptide" evidence="1">
    <location>
        <begin position="1"/>
        <end position="25"/>
    </location>
</feature>
<evidence type="ECO:0008006" key="4">
    <source>
        <dbReference type="Google" id="ProtNLM"/>
    </source>
</evidence>
<name>A0A0E3U590_9BURK</name>
<accession>A0A0E3U590</accession>
<evidence type="ECO:0000313" key="3">
    <source>
        <dbReference type="Proteomes" id="UP000035050"/>
    </source>
</evidence>
<keyword evidence="3" id="KW-1185">Reference proteome</keyword>
<dbReference type="HOGENOM" id="CLU_147877_0_0_4"/>